<dbReference type="Gene3D" id="3.40.640.10">
    <property type="entry name" value="Type I PLP-dependent aspartate aminotransferase-like (Major domain)"/>
    <property type="match status" value="1"/>
</dbReference>
<evidence type="ECO:0000313" key="10">
    <source>
        <dbReference type="Proteomes" id="UP000310189"/>
    </source>
</evidence>
<keyword evidence="5" id="KW-0663">Pyridoxal phosphate</keyword>
<dbReference type="CDD" id="cd00448">
    <property type="entry name" value="YjgF_YER057c_UK114_family"/>
    <property type="match status" value="1"/>
</dbReference>
<keyword evidence="4" id="KW-0808">Transferase</keyword>
<dbReference type="InterPro" id="IPR005814">
    <property type="entry name" value="Aminotrans_3"/>
</dbReference>
<proteinExistence type="inferred from homology"/>
<dbReference type="CDD" id="cd00167">
    <property type="entry name" value="SANT"/>
    <property type="match status" value="3"/>
</dbReference>
<dbReference type="SUPFAM" id="SSF46689">
    <property type="entry name" value="Homeodomain-like"/>
    <property type="match status" value="2"/>
</dbReference>
<dbReference type="InterPro" id="IPR017930">
    <property type="entry name" value="Myb_dom"/>
</dbReference>
<dbReference type="PROSITE" id="PS00600">
    <property type="entry name" value="AA_TRANSFER_CLASS_3"/>
    <property type="match status" value="1"/>
</dbReference>
<gene>
    <name evidence="9" type="ORF">E3P99_03390</name>
</gene>
<dbReference type="InterPro" id="IPR001005">
    <property type="entry name" value="SANT/Myb"/>
</dbReference>
<dbReference type="InterPro" id="IPR015422">
    <property type="entry name" value="PyrdxlP-dep_Trfase_small"/>
</dbReference>
<comment type="cofactor">
    <cofactor evidence="1">
        <name>pyridoxal 5'-phosphate</name>
        <dbReference type="ChEBI" id="CHEBI:597326"/>
    </cofactor>
</comment>
<dbReference type="PROSITE" id="PS51294">
    <property type="entry name" value="HTH_MYB"/>
    <property type="match status" value="3"/>
</dbReference>
<dbReference type="Pfam" id="PF00249">
    <property type="entry name" value="Myb_DNA-binding"/>
    <property type="match status" value="1"/>
</dbReference>
<dbReference type="SUPFAM" id="SSF55298">
    <property type="entry name" value="YjgF-like"/>
    <property type="match status" value="1"/>
</dbReference>
<dbReference type="Gene3D" id="3.90.1150.10">
    <property type="entry name" value="Aspartate Aminotransferase, domain 1"/>
    <property type="match status" value="1"/>
</dbReference>
<evidence type="ECO:0000256" key="5">
    <source>
        <dbReference type="ARBA" id="ARBA00022898"/>
    </source>
</evidence>
<comment type="caution">
    <text evidence="9">The sequence shown here is derived from an EMBL/GenBank/DDBJ whole genome shotgun (WGS) entry which is preliminary data.</text>
</comment>
<comment type="similarity">
    <text evidence="2">Belongs to the class-III pyridoxal-phosphate-dependent aminotransferase family.</text>
</comment>
<evidence type="ECO:0000259" key="7">
    <source>
        <dbReference type="PROSITE" id="PS50090"/>
    </source>
</evidence>
<dbReference type="SMART" id="SM00717">
    <property type="entry name" value="SANT"/>
    <property type="match status" value="3"/>
</dbReference>
<evidence type="ECO:0000256" key="3">
    <source>
        <dbReference type="ARBA" id="ARBA00022576"/>
    </source>
</evidence>
<feature type="domain" description="Myb-like" evidence="7">
    <location>
        <begin position="626"/>
        <end position="682"/>
    </location>
</feature>
<dbReference type="Proteomes" id="UP000310189">
    <property type="component" value="Unassembled WGS sequence"/>
</dbReference>
<name>A0A4T0FFJ3_9BASI</name>
<dbReference type="FunFam" id="3.40.640.10:FF:000013">
    <property type="entry name" value="4-aminobutyrate aminotransferase"/>
    <property type="match status" value="1"/>
</dbReference>
<keyword evidence="10" id="KW-1185">Reference proteome</keyword>
<dbReference type="GO" id="GO:0030170">
    <property type="term" value="F:pyridoxal phosphate binding"/>
    <property type="evidence" value="ECO:0007669"/>
    <property type="project" value="InterPro"/>
</dbReference>
<evidence type="ECO:0000256" key="4">
    <source>
        <dbReference type="ARBA" id="ARBA00022679"/>
    </source>
</evidence>
<feature type="domain" description="Myb-like" evidence="7">
    <location>
        <begin position="683"/>
        <end position="733"/>
    </location>
</feature>
<dbReference type="SUPFAM" id="SSF53383">
    <property type="entry name" value="PLP-dependent transferases"/>
    <property type="match status" value="1"/>
</dbReference>
<feature type="compositionally biased region" description="Low complexity" evidence="6">
    <location>
        <begin position="787"/>
        <end position="811"/>
    </location>
</feature>
<dbReference type="InterPro" id="IPR050103">
    <property type="entry name" value="Class-III_PLP-dep_AT"/>
</dbReference>
<reference evidence="9 10" key="1">
    <citation type="submission" date="2019-03" db="EMBL/GenBank/DDBJ databases">
        <title>Sequencing 23 genomes of Wallemia ichthyophaga.</title>
        <authorList>
            <person name="Gostincar C."/>
        </authorList>
    </citation>
    <scope>NUCLEOTIDE SEQUENCE [LARGE SCALE GENOMIC DNA]</scope>
    <source>
        <strain evidence="9 10">EXF-5753</strain>
    </source>
</reference>
<evidence type="ECO:0000259" key="8">
    <source>
        <dbReference type="PROSITE" id="PS51294"/>
    </source>
</evidence>
<dbReference type="InterPro" id="IPR006175">
    <property type="entry name" value="YjgF/YER057c/UK114"/>
</dbReference>
<evidence type="ECO:0000256" key="6">
    <source>
        <dbReference type="SAM" id="MobiDB-lite"/>
    </source>
</evidence>
<feature type="region of interest" description="Disordered" evidence="6">
    <location>
        <begin position="783"/>
        <end position="826"/>
    </location>
</feature>
<dbReference type="GO" id="GO:0042802">
    <property type="term" value="F:identical protein binding"/>
    <property type="evidence" value="ECO:0007669"/>
    <property type="project" value="TreeGrafter"/>
</dbReference>
<dbReference type="InterPro" id="IPR015421">
    <property type="entry name" value="PyrdxlP-dep_Trfase_major"/>
</dbReference>
<dbReference type="Pfam" id="PF01042">
    <property type="entry name" value="Ribonuc_L-PSP"/>
    <property type="match status" value="1"/>
</dbReference>
<dbReference type="Gene3D" id="1.10.10.60">
    <property type="entry name" value="Homeodomain-like"/>
    <property type="match status" value="3"/>
</dbReference>
<feature type="domain" description="HTH myb-type" evidence="8">
    <location>
        <begin position="683"/>
        <end position="737"/>
    </location>
</feature>
<keyword evidence="3" id="KW-0032">Aminotransferase</keyword>
<dbReference type="Pfam" id="PF13921">
    <property type="entry name" value="Myb_DNA-bind_6"/>
    <property type="match status" value="1"/>
</dbReference>
<accession>A0A4T0FFJ3</accession>
<dbReference type="PANTHER" id="PTHR11986">
    <property type="entry name" value="AMINOTRANSFERASE CLASS III"/>
    <property type="match status" value="1"/>
</dbReference>
<dbReference type="AlphaFoldDB" id="A0A4T0FFJ3"/>
<dbReference type="EMBL" id="SPNW01000064">
    <property type="protein sequence ID" value="TIA87107.1"/>
    <property type="molecule type" value="Genomic_DNA"/>
</dbReference>
<evidence type="ECO:0000256" key="1">
    <source>
        <dbReference type="ARBA" id="ARBA00001933"/>
    </source>
</evidence>
<evidence type="ECO:0000313" key="9">
    <source>
        <dbReference type="EMBL" id="TIA87107.1"/>
    </source>
</evidence>
<dbReference type="PROSITE" id="PS50090">
    <property type="entry name" value="MYB_LIKE"/>
    <property type="match status" value="3"/>
</dbReference>
<dbReference type="InterPro" id="IPR049704">
    <property type="entry name" value="Aminotrans_3_PPA_site"/>
</dbReference>
<dbReference type="Gene3D" id="3.30.1330.40">
    <property type="entry name" value="RutC-like"/>
    <property type="match status" value="1"/>
</dbReference>
<feature type="domain" description="Myb-like" evidence="7">
    <location>
        <begin position="736"/>
        <end position="782"/>
    </location>
</feature>
<dbReference type="OrthoDB" id="10260828at2759"/>
<feature type="domain" description="HTH myb-type" evidence="8">
    <location>
        <begin position="739"/>
        <end position="781"/>
    </location>
</feature>
<protein>
    <submittedName>
        <fullName evidence="9">Uncharacterized protein</fullName>
    </submittedName>
</protein>
<dbReference type="InterPro" id="IPR009057">
    <property type="entry name" value="Homeodomain-like_sf"/>
</dbReference>
<organism evidence="9 10">
    <name type="scientific">Wallemia hederae</name>
    <dbReference type="NCBI Taxonomy" id="1540922"/>
    <lineage>
        <taxon>Eukaryota</taxon>
        <taxon>Fungi</taxon>
        <taxon>Dikarya</taxon>
        <taxon>Basidiomycota</taxon>
        <taxon>Wallemiomycotina</taxon>
        <taxon>Wallemiomycetes</taxon>
        <taxon>Wallemiales</taxon>
        <taxon>Wallemiaceae</taxon>
        <taxon>Wallemia</taxon>
    </lineage>
</organism>
<dbReference type="CDD" id="cd00610">
    <property type="entry name" value="OAT_like"/>
    <property type="match status" value="1"/>
</dbReference>
<dbReference type="InterPro" id="IPR035959">
    <property type="entry name" value="RutC-like_sf"/>
</dbReference>
<evidence type="ECO:0000256" key="2">
    <source>
        <dbReference type="ARBA" id="ARBA00008954"/>
    </source>
</evidence>
<dbReference type="Pfam" id="PF00202">
    <property type="entry name" value="Aminotran_3"/>
    <property type="match status" value="1"/>
</dbReference>
<dbReference type="InterPro" id="IPR015424">
    <property type="entry name" value="PyrdxlP-dep_Trfase"/>
</dbReference>
<feature type="compositionally biased region" description="Polar residues" evidence="6">
    <location>
        <begin position="812"/>
        <end position="826"/>
    </location>
</feature>
<feature type="domain" description="HTH myb-type" evidence="8">
    <location>
        <begin position="632"/>
        <end position="677"/>
    </location>
</feature>
<sequence>MSQISAQQITTLGHKHLGSGLARMTELVMESGQGSYLSTNQGDFLDFTSGIGVTNLGHCHPTVTAHVIDQIKSITHAQCTLGYCRPYVELVHKLLPMMPSPALDTILFFNSGSEAIDNAIKVVRKSTGRQNLICMQGGFHGRTYGSASLSKSKTVYSHEVGPSLTGVFTTSIPYWHQMGVASDHSEEDLVEKTLYDLDHLFLQQCAPADTAAIFIEPVIGEGGYIPIPAAFLRGLRERCDRHGILLVVDEIQSGFGRTGAMFAIEHSGVAPDVITFAKGIANGLPLSGMAAHSSIMNKMGKGMQGGTYSGNAVACAAGLGVTKVFKEENILANVNLRSKELFDTLHALQASDEGKKLIADVRGLGLMVGIEFKSSKLAVPADKHVDFEGVGAKIHKKCLEKGLFILTTSIYDVIRFIPPLNITREDMAKGLGIFEQAFYETAKDYRCLLRELENLQGHLAIAATAELFATFVKRLDAHSAFGDLEVLCRAYTSEMQIQAFNNEQYIPATAPMVQSIKYNGLVFISGCISLDLSTGGIAKGGIAEHGVAALDLLKDALERAGTSPSKVLKVTCFFNCHLSEIGPFNEVYAAFFARYNHKPCRTGVQVAGLPVIDGVQALIEIESLRPTNEDDRAWSKEEDNLLLKLVAEFGSERGKQSNWPVIASYFPKRTMKNCRKRYFYTLDTSIVHGKWSREEDEKLLSLVERYGCKWKEISGEMKGRTDDQCSSRFLNCLQCKNTPWTAEEDATLLNLFEIEGPMWAKISMSIPGRSALNCRNRYRKFGGMHTSNRSSTSRSRQRKSSSACSDSLAESTDASPGGSSVQQGGASDISTFNSLVTRMFPQVAPEDAFSTLVMMQLHAIPSHPQRSEALPLELEGHQHLDLDLDVDLPQPSASHSIPDLQSIFPL</sequence>
<dbReference type="GO" id="GO:0008483">
    <property type="term" value="F:transaminase activity"/>
    <property type="evidence" value="ECO:0007669"/>
    <property type="project" value="UniProtKB-KW"/>
</dbReference>